<keyword evidence="3" id="KW-1185">Reference proteome</keyword>
<dbReference type="Proteomes" id="UP000265845">
    <property type="component" value="Unassembled WGS sequence"/>
</dbReference>
<organism evidence="2 3">
    <name type="scientific">Henriciella algicola</name>
    <dbReference type="NCBI Taxonomy" id="1608422"/>
    <lineage>
        <taxon>Bacteria</taxon>
        <taxon>Pseudomonadati</taxon>
        <taxon>Pseudomonadota</taxon>
        <taxon>Alphaproteobacteria</taxon>
        <taxon>Hyphomonadales</taxon>
        <taxon>Hyphomonadaceae</taxon>
        <taxon>Henriciella</taxon>
    </lineage>
</organism>
<dbReference type="EMBL" id="QWGA01000007">
    <property type="protein sequence ID" value="RIJ29211.1"/>
    <property type="molecule type" value="Genomic_DNA"/>
</dbReference>
<protein>
    <submittedName>
        <fullName evidence="2">Uncharacterized protein</fullName>
    </submittedName>
</protein>
<sequence length="172" mass="16491">MRLTKFIAVLAASAGALTFAQTAVAQDEAGSGSTPDLQGDVVEATGDTGSVVVERQGNLYSLSEGDDLFEGDIVQTTSGGTTTLEFTAANGTPCSVTLEPLEIFTVSAASCSSSPVAMTSTQIAALEGTAVAGTAGSGVGAAVFGIPAGLAAIGGVAAATGGDDDGTPASPG</sequence>
<feature type="signal peptide" evidence="1">
    <location>
        <begin position="1"/>
        <end position="25"/>
    </location>
</feature>
<comment type="caution">
    <text evidence="2">The sequence shown here is derived from an EMBL/GenBank/DDBJ whole genome shotgun (WGS) entry which is preliminary data.</text>
</comment>
<dbReference type="RefSeq" id="WP_119454625.1">
    <property type="nucleotide sequence ID" value="NZ_QWGA01000007.1"/>
</dbReference>
<keyword evidence="1" id="KW-0732">Signal</keyword>
<evidence type="ECO:0000313" key="3">
    <source>
        <dbReference type="Proteomes" id="UP000265845"/>
    </source>
</evidence>
<accession>A0A399RFB6</accession>
<evidence type="ECO:0000256" key="1">
    <source>
        <dbReference type="SAM" id="SignalP"/>
    </source>
</evidence>
<reference evidence="2 3" key="1">
    <citation type="submission" date="2018-08" db="EMBL/GenBank/DDBJ databases">
        <title>Henriciella mobilis sp. nov., isolated from seawater.</title>
        <authorList>
            <person name="Cheng H."/>
            <person name="Wu Y.-H."/>
            <person name="Xu X.-W."/>
            <person name="Guo L.-L."/>
        </authorList>
    </citation>
    <scope>NUCLEOTIDE SEQUENCE [LARGE SCALE GENOMIC DNA]</scope>
    <source>
        <strain evidence="2 3">CCUG67844</strain>
    </source>
</reference>
<gene>
    <name evidence="2" type="ORF">D1222_12735</name>
</gene>
<feature type="chain" id="PRO_5017247075" evidence="1">
    <location>
        <begin position="26"/>
        <end position="172"/>
    </location>
</feature>
<dbReference type="OrthoDB" id="7632467at2"/>
<evidence type="ECO:0000313" key="2">
    <source>
        <dbReference type="EMBL" id="RIJ29211.1"/>
    </source>
</evidence>
<dbReference type="AlphaFoldDB" id="A0A399RFB6"/>
<proteinExistence type="predicted"/>
<name>A0A399RFB6_9PROT</name>